<evidence type="ECO:0000256" key="4">
    <source>
        <dbReference type="ARBA" id="ARBA00022723"/>
    </source>
</evidence>
<dbReference type="InterPro" id="IPR029495">
    <property type="entry name" value="NACHT-assoc"/>
</dbReference>
<dbReference type="GO" id="GO:0008270">
    <property type="term" value="F:zinc ion binding"/>
    <property type="evidence" value="ECO:0007669"/>
    <property type="project" value="UniProtKB-KW"/>
</dbReference>
<dbReference type="InterPro" id="IPR041267">
    <property type="entry name" value="NLRP_HD2"/>
</dbReference>
<name>Q4SV51_TETNG</name>
<dbReference type="SMART" id="SM01289">
    <property type="entry name" value="PYRIN"/>
    <property type="match status" value="1"/>
</dbReference>
<feature type="domain" description="RING-type" evidence="11">
    <location>
        <begin position="117"/>
        <end position="157"/>
    </location>
</feature>
<dbReference type="Pfam" id="PF17776">
    <property type="entry name" value="NLRC4_HD2"/>
    <property type="match status" value="1"/>
</dbReference>
<evidence type="ECO:0000256" key="8">
    <source>
        <dbReference type="ARBA" id="ARBA00022833"/>
    </source>
</evidence>
<dbReference type="OrthoDB" id="120976at2759"/>
<evidence type="ECO:0000259" key="12">
    <source>
        <dbReference type="PROSITE" id="PS50824"/>
    </source>
</evidence>
<dbReference type="PANTHER" id="PTHR24106">
    <property type="entry name" value="NACHT, LRR AND CARD DOMAINS-CONTAINING"/>
    <property type="match status" value="1"/>
</dbReference>
<dbReference type="InterPro" id="IPR027370">
    <property type="entry name" value="Znf-RING_euk"/>
</dbReference>
<dbReference type="SMART" id="SM01288">
    <property type="entry name" value="FISNA"/>
    <property type="match status" value="1"/>
</dbReference>
<evidence type="ECO:0000256" key="3">
    <source>
        <dbReference type="ARBA" id="ARBA00022614"/>
    </source>
</evidence>
<dbReference type="InterPro" id="IPR051261">
    <property type="entry name" value="NLR"/>
</dbReference>
<evidence type="ECO:0000259" key="13">
    <source>
        <dbReference type="PROSITE" id="PS50837"/>
    </source>
</evidence>
<dbReference type="SUPFAM" id="SSF57850">
    <property type="entry name" value="RING/U-box"/>
    <property type="match status" value="1"/>
</dbReference>
<protein>
    <submittedName>
        <fullName evidence="14">(spotted green pufferfish) hypothetical protein</fullName>
    </submittedName>
</protein>
<dbReference type="AlphaFoldDB" id="Q4SV51"/>
<evidence type="ECO:0000259" key="11">
    <source>
        <dbReference type="PROSITE" id="PS50089"/>
    </source>
</evidence>
<evidence type="ECO:0000256" key="2">
    <source>
        <dbReference type="ARBA" id="ARBA00022490"/>
    </source>
</evidence>
<keyword evidence="9" id="KW-0067">ATP-binding</keyword>
<dbReference type="InterPro" id="IPR032675">
    <property type="entry name" value="LRR_dom_sf"/>
</dbReference>
<dbReference type="Pfam" id="PF13516">
    <property type="entry name" value="LRR_6"/>
    <property type="match status" value="2"/>
</dbReference>
<dbReference type="InterPro" id="IPR007111">
    <property type="entry name" value="NACHT_NTPase"/>
</dbReference>
<keyword evidence="3" id="KW-0433">Leucine-rich repeat</keyword>
<keyword evidence="2" id="KW-0963">Cytoplasm</keyword>
<dbReference type="InterPro" id="IPR017907">
    <property type="entry name" value="Znf_RING_CS"/>
</dbReference>
<dbReference type="InterPro" id="IPR001611">
    <property type="entry name" value="Leu-rich_rpt"/>
</dbReference>
<keyword evidence="4" id="KW-0479">Metal-binding</keyword>
<reference evidence="14" key="1">
    <citation type="journal article" date="2004" name="Nature">
        <title>Genome duplication in the teleost fish Tetraodon nigroviridis reveals the early vertebrate proto-karyotype.</title>
        <authorList>
            <person name="Jaillon O."/>
            <person name="Aury J.-M."/>
            <person name="Brunet F."/>
            <person name="Petit J.-L."/>
            <person name="Stange-Thomann N."/>
            <person name="Mauceli E."/>
            <person name="Bouneau L."/>
            <person name="Fischer C."/>
            <person name="Ozouf-Costaz C."/>
            <person name="Bernot A."/>
            <person name="Nicaud S."/>
            <person name="Jaffe D."/>
            <person name="Fisher S."/>
            <person name="Lutfalla G."/>
            <person name="Dossat C."/>
            <person name="Segurens B."/>
            <person name="Dasilva C."/>
            <person name="Salanoubat M."/>
            <person name="Levy M."/>
            <person name="Boudet N."/>
            <person name="Castellano S."/>
            <person name="Anthouard V."/>
            <person name="Jubin C."/>
            <person name="Castelli V."/>
            <person name="Katinka M."/>
            <person name="Vacherie B."/>
            <person name="Biemont C."/>
            <person name="Skalli Z."/>
            <person name="Cattolico L."/>
            <person name="Poulain J."/>
            <person name="De Berardinis V."/>
            <person name="Cruaud C."/>
            <person name="Duprat S."/>
            <person name="Brottier P."/>
            <person name="Coutanceau J.-P."/>
            <person name="Gouzy J."/>
            <person name="Parra G."/>
            <person name="Lardier G."/>
            <person name="Chapple C."/>
            <person name="McKernan K.J."/>
            <person name="McEwan P."/>
            <person name="Bosak S."/>
            <person name="Kellis M."/>
            <person name="Volff J.-N."/>
            <person name="Guigo R."/>
            <person name="Zody M.C."/>
            <person name="Mesirov J."/>
            <person name="Lindblad-Toh K."/>
            <person name="Birren B."/>
            <person name="Nusbaum C."/>
            <person name="Kahn D."/>
            <person name="Robinson-Rechavi M."/>
            <person name="Laudet V."/>
            <person name="Schachter V."/>
            <person name="Quetier F."/>
            <person name="Saurin W."/>
            <person name="Scarpelli C."/>
            <person name="Wincker P."/>
            <person name="Lander E.S."/>
            <person name="Weissenbach J."/>
            <person name="Roest Crollius H."/>
        </authorList>
    </citation>
    <scope>NUCLEOTIDE SEQUENCE [LARGE SCALE GENOMIC DNA]</scope>
</reference>
<comment type="subcellular location">
    <subcellularLocation>
        <location evidence="1">Cytoplasm</location>
    </subcellularLocation>
</comment>
<dbReference type="PROSITE" id="PS50089">
    <property type="entry name" value="ZF_RING_2"/>
    <property type="match status" value="1"/>
</dbReference>
<dbReference type="Pfam" id="PF02758">
    <property type="entry name" value="PYRIN"/>
    <property type="match status" value="1"/>
</dbReference>
<dbReference type="SMART" id="SM00184">
    <property type="entry name" value="RING"/>
    <property type="match status" value="1"/>
</dbReference>
<dbReference type="InterPro" id="IPR004020">
    <property type="entry name" value="DAPIN"/>
</dbReference>
<dbReference type="PROSITE" id="PS50824">
    <property type="entry name" value="DAPIN"/>
    <property type="match status" value="1"/>
</dbReference>
<feature type="domain" description="NACHT" evidence="13">
    <location>
        <begin position="511"/>
        <end position="643"/>
    </location>
</feature>
<dbReference type="Gene3D" id="3.30.40.10">
    <property type="entry name" value="Zinc/RING finger domain, C3HC4 (zinc finger)"/>
    <property type="match status" value="1"/>
</dbReference>
<dbReference type="Pfam" id="PF17779">
    <property type="entry name" value="WHD_NOD2"/>
    <property type="match status" value="1"/>
</dbReference>
<evidence type="ECO:0000256" key="9">
    <source>
        <dbReference type="ARBA" id="ARBA00022840"/>
    </source>
</evidence>
<dbReference type="FunFam" id="3.40.50.300:FF:001524">
    <property type="entry name" value="Si:dkey-126g1.7"/>
    <property type="match status" value="1"/>
</dbReference>
<comment type="caution">
    <text evidence="14">The sequence shown here is derived from an EMBL/GenBank/DDBJ whole genome shotgun (WGS) entry which is preliminary data.</text>
</comment>
<organism evidence="14">
    <name type="scientific">Tetraodon nigroviridis</name>
    <name type="common">Spotted green pufferfish</name>
    <name type="synonym">Chelonodon nigroviridis</name>
    <dbReference type="NCBI Taxonomy" id="99883"/>
    <lineage>
        <taxon>Eukaryota</taxon>
        <taxon>Metazoa</taxon>
        <taxon>Chordata</taxon>
        <taxon>Craniata</taxon>
        <taxon>Vertebrata</taxon>
        <taxon>Euteleostomi</taxon>
        <taxon>Actinopterygii</taxon>
        <taxon>Neopterygii</taxon>
        <taxon>Teleostei</taxon>
        <taxon>Neoteleostei</taxon>
        <taxon>Acanthomorphata</taxon>
        <taxon>Eupercaria</taxon>
        <taxon>Tetraodontiformes</taxon>
        <taxon>Tetradontoidea</taxon>
        <taxon>Tetraodontidae</taxon>
        <taxon>Tetraodon</taxon>
    </lineage>
</organism>
<dbReference type="EMBL" id="CAAE01013803">
    <property type="protein sequence ID" value="CAF95481.1"/>
    <property type="molecule type" value="Genomic_DNA"/>
</dbReference>
<dbReference type="PROSITE" id="PS00518">
    <property type="entry name" value="ZF_RING_1"/>
    <property type="match status" value="1"/>
</dbReference>
<dbReference type="SUPFAM" id="SSF47986">
    <property type="entry name" value="DEATH domain"/>
    <property type="match status" value="1"/>
</dbReference>
<dbReference type="InterPro" id="IPR011029">
    <property type="entry name" value="DEATH-like_dom_sf"/>
</dbReference>
<dbReference type="InterPro" id="IPR041075">
    <property type="entry name" value="NOD1/2_WH"/>
</dbReference>
<evidence type="ECO:0000256" key="1">
    <source>
        <dbReference type="ARBA" id="ARBA00004496"/>
    </source>
</evidence>
<dbReference type="Pfam" id="PF13445">
    <property type="entry name" value="zf-RING_UBOX"/>
    <property type="match status" value="1"/>
</dbReference>
<evidence type="ECO:0000256" key="7">
    <source>
        <dbReference type="ARBA" id="ARBA00022771"/>
    </source>
</evidence>
<dbReference type="InterPro" id="IPR027417">
    <property type="entry name" value="P-loop_NTPase"/>
</dbReference>
<dbReference type="Gene3D" id="3.80.10.10">
    <property type="entry name" value="Ribonuclease Inhibitor"/>
    <property type="match status" value="1"/>
</dbReference>
<proteinExistence type="predicted"/>
<evidence type="ECO:0000256" key="5">
    <source>
        <dbReference type="ARBA" id="ARBA00022737"/>
    </source>
</evidence>
<evidence type="ECO:0000256" key="10">
    <source>
        <dbReference type="PROSITE-ProRule" id="PRU00175"/>
    </source>
</evidence>
<dbReference type="Pfam" id="PF05729">
    <property type="entry name" value="NACHT"/>
    <property type="match status" value="1"/>
</dbReference>
<accession>Q4SV51</accession>
<dbReference type="GO" id="GO:0005524">
    <property type="term" value="F:ATP binding"/>
    <property type="evidence" value="ECO:0007669"/>
    <property type="project" value="UniProtKB-KW"/>
</dbReference>
<keyword evidence="7 10" id="KW-0863">Zinc-finger</keyword>
<sequence length="1128" mass="127600">MAEQVAKLLKDYLEEMNDSRLSEFKWYLSQHKQNGCRPLQRSQLESGTRTDTVDQLVQTFGEDGALVVAVDILYRMGLNHLATKLAQGKIDREAEEHPAEEERLPAQKLKAPKDLFCSVCLCIFQTPVMLQCGHSFCRSCVLQTWAGKLSRKCPLCEQVSAEGPPQVNFSLKSLSESFLETHAEPAAARRDDSPREVRTKQEEFQKVMSICSSAVERLESRATEMKIREEFEKLGRCLKTEEANRLAALKQEEAQRIRLIQMIMEASRDTFSLSDTVKNMEELVTGGSFITVAWELKEELQVFFGKLFSGGSPSSRCWLGSDVLTCKQTSPCCSSTQKVLLAPELIQVQIDEAKYVDNLQLRVLKKMLRIIKNNSAPSSQVQVDGFCPSLTAQSQSCLVAPSIIGSNIHQVNISFASPNPDKLRAEVRHQLKTSFKRRFSHLEAVMTEAQKTPLHEIYTELFLTEGGSGEVNQEHEVRQMEASARVQVAEERSILCSQLFQTDEGRGDQPRSVITRGVAGIGKTVSVNKFTLDWAEERENTSLEFVFPLSFRDLNLMREKTLSFEVLLAEFFPETKASGIFRGDSGRMLFILDGLDESRLSLDFHNAEIMTEVAQEASVDVLLVNLIRGKLPPQALVWVTSRPLASSQIPRRHVDLMTEIRGFSDAQKDEYFKRKIREEPLADKVIAHIKSCRSLHIMCHIPMFCLMAANVLQKKLSTADSKDTPRSLTQMYLQFLSLLEDHIKERHPGQTEPDTKFLKDNLMALGDLAFRQLEQGNLIFYRDDLRESGITASQASTLSEFYTEIFSQERVLCGEKTFCFVHLSLQEFFAALHVFLKFNNNNLNVLSRRSSVAEWFFCKFRSELLLYRKAVKKALQSQEGHYDIFLRFLLGLSLESNQRLLRHLMLSNRTQQKTRAGIIKHIKEKIRSSPSPDRCVNLFHCLNELNDRSLVDEIQGYLQSRHQHRERLSASQWNALVVVLLASQEDLRIFQLSQYARSEEGLLRLLPVVRAAQEARLGACRLTADCCEKLSAAIAASRLRGLDLSDNDLTDVGMRALGRGLKDAPLDTLRLRSCSLTWDSCRLLAVTIGSASCTLRVLDLSDNDLRDAGVQQLCGGLKSPECKLETLL</sequence>
<dbReference type="CDD" id="cd08321">
    <property type="entry name" value="Pyrin_ASC-like"/>
    <property type="match status" value="1"/>
</dbReference>
<dbReference type="Gene3D" id="3.40.50.300">
    <property type="entry name" value="P-loop containing nucleotide triphosphate hydrolases"/>
    <property type="match status" value="1"/>
</dbReference>
<evidence type="ECO:0000313" key="14">
    <source>
        <dbReference type="EMBL" id="CAF95481.1"/>
    </source>
</evidence>
<evidence type="ECO:0000256" key="6">
    <source>
        <dbReference type="ARBA" id="ARBA00022741"/>
    </source>
</evidence>
<keyword evidence="5" id="KW-0677">Repeat</keyword>
<dbReference type="GO" id="GO:0005737">
    <property type="term" value="C:cytoplasm"/>
    <property type="evidence" value="ECO:0007669"/>
    <property type="project" value="UniProtKB-SubCell"/>
</dbReference>
<gene>
    <name evidence="14" type="ORF">GSTENG00012155001</name>
</gene>
<dbReference type="InterPro" id="IPR001841">
    <property type="entry name" value="Znf_RING"/>
</dbReference>
<dbReference type="InterPro" id="IPR013083">
    <property type="entry name" value="Znf_RING/FYVE/PHD"/>
</dbReference>
<keyword evidence="8" id="KW-0862">Zinc</keyword>
<dbReference type="PROSITE" id="PS50837">
    <property type="entry name" value="NACHT"/>
    <property type="match status" value="1"/>
</dbReference>
<dbReference type="Gene3D" id="1.10.533.10">
    <property type="entry name" value="Death Domain, Fas"/>
    <property type="match status" value="1"/>
</dbReference>
<keyword evidence="6" id="KW-0547">Nucleotide-binding</keyword>
<dbReference type="SMART" id="SM00368">
    <property type="entry name" value="LRR_RI"/>
    <property type="match status" value="3"/>
</dbReference>
<reference evidence="14" key="2">
    <citation type="submission" date="2004-02" db="EMBL/GenBank/DDBJ databases">
        <authorList>
            <consortium name="Genoscope"/>
            <consortium name="Whitehead Institute Centre for Genome Research"/>
        </authorList>
    </citation>
    <scope>NUCLEOTIDE SEQUENCE</scope>
</reference>
<dbReference type="KEGG" id="tng:GSTEN00012155G001"/>
<dbReference type="Pfam" id="PF14484">
    <property type="entry name" value="FISNA"/>
    <property type="match status" value="1"/>
</dbReference>
<dbReference type="SUPFAM" id="SSF52047">
    <property type="entry name" value="RNI-like"/>
    <property type="match status" value="1"/>
</dbReference>
<feature type="domain" description="Pyrin" evidence="12">
    <location>
        <begin position="1"/>
        <end position="91"/>
    </location>
</feature>